<dbReference type="Gene3D" id="3.30.1110.10">
    <property type="match status" value="1"/>
</dbReference>
<evidence type="ECO:0000256" key="1">
    <source>
        <dbReference type="ARBA" id="ARBA00001946"/>
    </source>
</evidence>
<evidence type="ECO:0000256" key="6">
    <source>
        <dbReference type="ARBA" id="ARBA00022726"/>
    </source>
</evidence>
<organism evidence="12 13">
    <name type="scientific">Cardiosporidium cionae</name>
    <dbReference type="NCBI Taxonomy" id="476202"/>
    <lineage>
        <taxon>Eukaryota</taxon>
        <taxon>Sar</taxon>
        <taxon>Alveolata</taxon>
        <taxon>Apicomplexa</taxon>
        <taxon>Aconoidasida</taxon>
        <taxon>Nephromycida</taxon>
        <taxon>Cardiosporidium</taxon>
    </lineage>
</organism>
<evidence type="ECO:0000259" key="11">
    <source>
        <dbReference type="Pfam" id="PF00294"/>
    </source>
</evidence>
<dbReference type="PRINTS" id="PR00989">
    <property type="entry name" value="ADENOKINASE"/>
</dbReference>
<evidence type="ECO:0000256" key="4">
    <source>
        <dbReference type="ARBA" id="ARBA00012119"/>
    </source>
</evidence>
<keyword evidence="10" id="KW-0472">Membrane</keyword>
<dbReference type="Proteomes" id="UP000823046">
    <property type="component" value="Unassembled WGS sequence"/>
</dbReference>
<accession>A0ABQ7JDY9</accession>
<keyword evidence="8 12" id="KW-0418">Kinase</keyword>
<dbReference type="InterPro" id="IPR029056">
    <property type="entry name" value="Ribokinase-like"/>
</dbReference>
<evidence type="ECO:0000256" key="10">
    <source>
        <dbReference type="SAM" id="Phobius"/>
    </source>
</evidence>
<dbReference type="GO" id="GO:0016301">
    <property type="term" value="F:kinase activity"/>
    <property type="evidence" value="ECO:0007669"/>
    <property type="project" value="UniProtKB-KW"/>
</dbReference>
<keyword evidence="9" id="KW-0067">ATP-binding</keyword>
<comment type="cofactor">
    <cofactor evidence="1">
        <name>Mg(2+)</name>
        <dbReference type="ChEBI" id="CHEBI:18420"/>
    </cofactor>
</comment>
<evidence type="ECO:0000313" key="12">
    <source>
        <dbReference type="EMBL" id="KAF8822089.1"/>
    </source>
</evidence>
<dbReference type="InterPro" id="IPR001805">
    <property type="entry name" value="Adenokinase"/>
</dbReference>
<dbReference type="CDD" id="cd01168">
    <property type="entry name" value="adenosine_kinase"/>
    <property type="match status" value="1"/>
</dbReference>
<evidence type="ECO:0000256" key="2">
    <source>
        <dbReference type="ARBA" id="ARBA00004801"/>
    </source>
</evidence>
<dbReference type="PANTHER" id="PTHR45769">
    <property type="entry name" value="ADENOSINE KINASE"/>
    <property type="match status" value="1"/>
</dbReference>
<feature type="domain" description="Carbohydrate kinase PfkB" evidence="11">
    <location>
        <begin position="104"/>
        <end position="395"/>
    </location>
</feature>
<dbReference type="EC" id="2.7.1.20" evidence="4"/>
<evidence type="ECO:0000256" key="5">
    <source>
        <dbReference type="ARBA" id="ARBA00022679"/>
    </source>
</evidence>
<comment type="caution">
    <text evidence="12">The sequence shown here is derived from an EMBL/GenBank/DDBJ whole genome shotgun (WGS) entry which is preliminary data.</text>
</comment>
<keyword evidence="7" id="KW-0547">Nucleotide-binding</keyword>
<evidence type="ECO:0000256" key="8">
    <source>
        <dbReference type="ARBA" id="ARBA00022777"/>
    </source>
</evidence>
<gene>
    <name evidence="12" type="ORF">IE077_001079</name>
</gene>
<comment type="similarity">
    <text evidence="3">Belongs to the carbohydrate kinase PfkB family.</text>
</comment>
<proteinExistence type="inferred from homology"/>
<evidence type="ECO:0000256" key="7">
    <source>
        <dbReference type="ARBA" id="ARBA00022741"/>
    </source>
</evidence>
<feature type="transmembrane region" description="Helical" evidence="10">
    <location>
        <begin position="21"/>
        <end position="45"/>
    </location>
</feature>
<reference evidence="12 13" key="1">
    <citation type="journal article" date="2020" name="bioRxiv">
        <title>Metabolic contributions of an alphaproteobacterial endosymbiont in the apicomplexan Cardiosporidium cionae.</title>
        <authorList>
            <person name="Hunter E.S."/>
            <person name="Paight C.J."/>
            <person name="Lane C.E."/>
        </authorList>
    </citation>
    <scope>NUCLEOTIDE SEQUENCE [LARGE SCALE GENOMIC DNA]</scope>
    <source>
        <strain evidence="12">ESH_2018</strain>
    </source>
</reference>
<comment type="pathway">
    <text evidence="2">Purine metabolism; AMP biosynthesis via salvage pathway; AMP from adenosine: step 1/1.</text>
</comment>
<keyword evidence="13" id="KW-1185">Reference proteome</keyword>
<dbReference type="EMBL" id="JADAQX010000088">
    <property type="protein sequence ID" value="KAF8822089.1"/>
    <property type="molecule type" value="Genomic_DNA"/>
</dbReference>
<evidence type="ECO:0000313" key="13">
    <source>
        <dbReference type="Proteomes" id="UP000823046"/>
    </source>
</evidence>
<keyword evidence="10" id="KW-0812">Transmembrane</keyword>
<dbReference type="SUPFAM" id="SSF53613">
    <property type="entry name" value="Ribokinase-like"/>
    <property type="match status" value="1"/>
</dbReference>
<name>A0ABQ7JDY9_9APIC</name>
<keyword evidence="5" id="KW-0808">Transferase</keyword>
<dbReference type="InterPro" id="IPR011611">
    <property type="entry name" value="PfkB_dom"/>
</dbReference>
<evidence type="ECO:0000256" key="3">
    <source>
        <dbReference type="ARBA" id="ARBA00010688"/>
    </source>
</evidence>
<keyword evidence="6" id="KW-0660">Purine salvage</keyword>
<protein>
    <recommendedName>
        <fullName evidence="4">adenosine kinase</fullName>
        <ecNumber evidence="4">2.7.1.20</ecNumber>
    </recommendedName>
</protein>
<sequence length="410" mass="45319">MIARHEPTCTSVTYFSHVDTAWSYCVLYFAALQIVLLINSFVPLLPSNRKMVTVKATSFTPRALIGIGNPLLDILASVPNSFIAKYKLELNNMYLAEKHHMPLYREMQNEYDVLYVPGGATQNSIRICNALFNKRDAPICFSGCIGNDSSGEKMKALLKEEGVEGFFVVDGSAPTGECAVLINADDRALCTNLGAANCYPLNFLKEQLWPTIEKSDIVYSAGYFITVCFEGMMECGKLCSETGRLYCTNLSAIFILEFFYDKISQVLPYVDVLFGNAAEYRAFAKSAKFGTDDLEEIGKRICSSPKESTKNPRLVVITQSANPVIVLENKNNNIVVTKFPVKQLAYTDIVDCNGAGDAFVGGFMYGLMNKLDIDHCVAYGNHAASHILRHSGCAFTDEISNFSFSESVQE</sequence>
<dbReference type="PANTHER" id="PTHR45769:SF3">
    <property type="entry name" value="ADENOSINE KINASE"/>
    <property type="match status" value="1"/>
</dbReference>
<keyword evidence="10" id="KW-1133">Transmembrane helix</keyword>
<dbReference type="Gene3D" id="3.40.1190.20">
    <property type="match status" value="1"/>
</dbReference>
<evidence type="ECO:0000256" key="9">
    <source>
        <dbReference type="ARBA" id="ARBA00022840"/>
    </source>
</evidence>
<dbReference type="Pfam" id="PF00294">
    <property type="entry name" value="PfkB"/>
    <property type="match status" value="1"/>
</dbReference>